<dbReference type="GO" id="GO:0016798">
    <property type="term" value="F:hydrolase activity, acting on glycosyl bonds"/>
    <property type="evidence" value="ECO:0007669"/>
    <property type="project" value="InterPro"/>
</dbReference>
<evidence type="ECO:0000259" key="4">
    <source>
        <dbReference type="Pfam" id="PF02018"/>
    </source>
</evidence>
<dbReference type="AlphaFoldDB" id="A0A3M2SHM0"/>
<evidence type="ECO:0000313" key="6">
    <source>
        <dbReference type="Proteomes" id="UP000277212"/>
    </source>
</evidence>
<dbReference type="Proteomes" id="UP000277212">
    <property type="component" value="Unassembled WGS sequence"/>
</dbReference>
<feature type="domain" description="CBM-cenC" evidence="4">
    <location>
        <begin position="131"/>
        <end position="217"/>
    </location>
</feature>
<feature type="region of interest" description="Disordered" evidence="2">
    <location>
        <begin position="31"/>
        <end position="53"/>
    </location>
</feature>
<dbReference type="Gene3D" id="2.60.120.260">
    <property type="entry name" value="Galactose-binding domain-like"/>
    <property type="match status" value="1"/>
</dbReference>
<feature type="chain" id="PRO_5018238686" description="CBM-cenC domain-containing protein" evidence="3">
    <location>
        <begin position="20"/>
        <end position="283"/>
    </location>
</feature>
<comment type="caution">
    <text evidence="5">The sequence shown here is derived from an EMBL/GenBank/DDBJ whole genome shotgun (WGS) entry which is preliminary data.</text>
</comment>
<dbReference type="STRING" id="2010991.A0A3M2SHM0"/>
<gene>
    <name evidence="5" type="ORF">CDV36_003686</name>
</gene>
<protein>
    <recommendedName>
        <fullName evidence="4">CBM-cenC domain-containing protein</fullName>
    </recommendedName>
</protein>
<reference evidence="5 6" key="1">
    <citation type="submission" date="2017-06" db="EMBL/GenBank/DDBJ databases">
        <title>Comparative genomic analysis of Ambrosia Fusariam Clade fungi.</title>
        <authorList>
            <person name="Stajich J.E."/>
            <person name="Carrillo J."/>
            <person name="Kijimoto T."/>
            <person name="Eskalen A."/>
            <person name="O'Donnell K."/>
            <person name="Kasson M."/>
        </authorList>
    </citation>
    <scope>NUCLEOTIDE SEQUENCE [LARGE SCALE GENOMIC DNA]</scope>
    <source>
        <strain evidence="5">UCR3666</strain>
    </source>
</reference>
<feature type="compositionally biased region" description="Low complexity" evidence="2">
    <location>
        <begin position="77"/>
        <end position="124"/>
    </location>
</feature>
<feature type="compositionally biased region" description="Low complexity" evidence="2">
    <location>
        <begin position="43"/>
        <end position="53"/>
    </location>
</feature>
<proteinExistence type="predicted"/>
<evidence type="ECO:0000256" key="2">
    <source>
        <dbReference type="SAM" id="MobiDB-lite"/>
    </source>
</evidence>
<sequence length="283" mass="29020">MRSVLPAIPLLAFCHLSLASVCRPSSSSVTSVLSSSTAEPSDTESASSTTLSSTTLLVETDSSTTLSYSTTLSSDVSTSESATSSIESTSTTSEAESVTSDSSTISTTLATTTSLEPSTTTSMSISSGPTNLIVNPGLEDSDTIAPWVRIGSVGSVSLSTTDFHGGSQSGYCTGAPGGPATMGFRQDIDSSLLEADKQYRFSVYVKVTSSSSCFGTFVSCGAGDAYFNTATFGSNGAWTLATVTCSWTQARLDVGPNVQVQGTCERISFYMDDASLEEAAASG</sequence>
<evidence type="ECO:0000256" key="3">
    <source>
        <dbReference type="SAM" id="SignalP"/>
    </source>
</evidence>
<dbReference type="InterPro" id="IPR008979">
    <property type="entry name" value="Galactose-bd-like_sf"/>
</dbReference>
<feature type="region of interest" description="Disordered" evidence="2">
    <location>
        <begin position="77"/>
        <end position="130"/>
    </location>
</feature>
<accession>A0A3M2SHM0</accession>
<organism evidence="5 6">
    <name type="scientific">Fusarium kuroshium</name>
    <dbReference type="NCBI Taxonomy" id="2010991"/>
    <lineage>
        <taxon>Eukaryota</taxon>
        <taxon>Fungi</taxon>
        <taxon>Dikarya</taxon>
        <taxon>Ascomycota</taxon>
        <taxon>Pezizomycotina</taxon>
        <taxon>Sordariomycetes</taxon>
        <taxon>Hypocreomycetidae</taxon>
        <taxon>Hypocreales</taxon>
        <taxon>Nectriaceae</taxon>
        <taxon>Fusarium</taxon>
        <taxon>Fusarium solani species complex</taxon>
    </lineage>
</organism>
<feature type="signal peptide" evidence="3">
    <location>
        <begin position="1"/>
        <end position="19"/>
    </location>
</feature>
<dbReference type="OrthoDB" id="5102593at2759"/>
<keyword evidence="3" id="KW-0732">Signal</keyword>
<dbReference type="Pfam" id="PF02018">
    <property type="entry name" value="CBM_4_9"/>
    <property type="match status" value="1"/>
</dbReference>
<keyword evidence="1" id="KW-0378">Hydrolase</keyword>
<dbReference type="SUPFAM" id="SSF49785">
    <property type="entry name" value="Galactose-binding domain-like"/>
    <property type="match status" value="1"/>
</dbReference>
<keyword evidence="6" id="KW-1185">Reference proteome</keyword>
<dbReference type="InterPro" id="IPR003305">
    <property type="entry name" value="CenC_carb-bd"/>
</dbReference>
<name>A0A3M2SHM0_9HYPO</name>
<evidence type="ECO:0000313" key="5">
    <source>
        <dbReference type="EMBL" id="RMJ16632.1"/>
    </source>
</evidence>
<evidence type="ECO:0000256" key="1">
    <source>
        <dbReference type="ARBA" id="ARBA00022801"/>
    </source>
</evidence>
<dbReference type="EMBL" id="NKUJ01000044">
    <property type="protein sequence ID" value="RMJ16632.1"/>
    <property type="molecule type" value="Genomic_DNA"/>
</dbReference>